<evidence type="ECO:0000313" key="5">
    <source>
        <dbReference type="Proteomes" id="UP001412067"/>
    </source>
</evidence>
<keyword evidence="2" id="KW-0732">Signal</keyword>
<sequence>MAASGYRRPSILLPLFFFLFSALFSLSSSRVLSTQTAISTAVLDVVSSVKRAAAAAIAFDPQTAHALDQNMVESIPAGNSSTLSIKLHSRDFLPLAIADTHEDYKSLTLNRLRRDSARAKSIFARVSLAVHGVNKSDLIPLITDDMLAVAATGGSDVSGTVISGTNQGSGEYFSVVGIGQPARPAYLVIDTGSDVTWTQCQPCADCYQQSDPIFDPSESSTYSPLSCDSQLCRSLDVSACRNSSCLYQVSYGDGSFTVGEFATDSLTFGSSSPVPSVALGCGHDNEGLFVGSSGLLGLGGGALSFPSQIRSASFSYCLVDRDSPSSSTINFGAESSDPTTVTASLLRNRKIDTFYYVGLTGISVGGEVLSIPSSAFAMDEAGSGGVIVDSGTAVTRLQRDAYTVLREAFTKGTADLPKAAGISLFDTCYDLSSRTSVDVPTVALRFDGGKELKLPATNYLIPVDSSGIFCLAFAPTSSPLSIIGNVQQQGTRVAFDLANALVGFTPNKC</sequence>
<dbReference type="EMBL" id="JBBWWR010000018">
    <property type="protein sequence ID" value="KAK8943845.1"/>
    <property type="molecule type" value="Genomic_DNA"/>
</dbReference>
<keyword evidence="4" id="KW-0645">Protease</keyword>
<dbReference type="PANTHER" id="PTHR13683:SF775">
    <property type="entry name" value="EUKARYOTIC ASPARTYL PROTEASE FAMILY PROTEIN"/>
    <property type="match status" value="1"/>
</dbReference>
<evidence type="ECO:0000256" key="1">
    <source>
        <dbReference type="ARBA" id="ARBA00007447"/>
    </source>
</evidence>
<dbReference type="InterPro" id="IPR033873">
    <property type="entry name" value="CND41-like"/>
</dbReference>
<dbReference type="InterPro" id="IPR001461">
    <property type="entry name" value="Aspartic_peptidase_A1"/>
</dbReference>
<keyword evidence="5" id="KW-1185">Reference proteome</keyword>
<evidence type="ECO:0000259" key="3">
    <source>
        <dbReference type="PROSITE" id="PS51767"/>
    </source>
</evidence>
<dbReference type="PROSITE" id="PS51767">
    <property type="entry name" value="PEPTIDASE_A1"/>
    <property type="match status" value="1"/>
</dbReference>
<protein>
    <submittedName>
        <fullName evidence="4">Protein ASPARTIC PROTEASE IN GUARD CELL 1</fullName>
    </submittedName>
</protein>
<dbReference type="InterPro" id="IPR033121">
    <property type="entry name" value="PEPTIDASE_A1"/>
</dbReference>
<dbReference type="GO" id="GO:0006508">
    <property type="term" value="P:proteolysis"/>
    <property type="evidence" value="ECO:0007669"/>
    <property type="project" value="UniProtKB-KW"/>
</dbReference>
<dbReference type="SUPFAM" id="SSF50630">
    <property type="entry name" value="Acid proteases"/>
    <property type="match status" value="1"/>
</dbReference>
<keyword evidence="4" id="KW-0378">Hydrolase</keyword>
<dbReference type="GO" id="GO:0008233">
    <property type="term" value="F:peptidase activity"/>
    <property type="evidence" value="ECO:0007669"/>
    <property type="project" value="UniProtKB-KW"/>
</dbReference>
<comment type="similarity">
    <text evidence="1">Belongs to the peptidase A1 family.</text>
</comment>
<proteinExistence type="inferred from homology"/>
<dbReference type="PANTHER" id="PTHR13683">
    <property type="entry name" value="ASPARTYL PROTEASES"/>
    <property type="match status" value="1"/>
</dbReference>
<dbReference type="Proteomes" id="UP001412067">
    <property type="component" value="Unassembled WGS sequence"/>
</dbReference>
<feature type="domain" description="Peptidase A1" evidence="3">
    <location>
        <begin position="172"/>
        <end position="505"/>
    </location>
</feature>
<reference evidence="4 5" key="1">
    <citation type="journal article" date="2022" name="Nat. Plants">
        <title>Genomes of leafy and leafless Platanthera orchids illuminate the evolution of mycoheterotrophy.</title>
        <authorList>
            <person name="Li M.H."/>
            <person name="Liu K.W."/>
            <person name="Li Z."/>
            <person name="Lu H.C."/>
            <person name="Ye Q.L."/>
            <person name="Zhang D."/>
            <person name="Wang J.Y."/>
            <person name="Li Y.F."/>
            <person name="Zhong Z.M."/>
            <person name="Liu X."/>
            <person name="Yu X."/>
            <person name="Liu D.K."/>
            <person name="Tu X.D."/>
            <person name="Liu B."/>
            <person name="Hao Y."/>
            <person name="Liao X.Y."/>
            <person name="Jiang Y.T."/>
            <person name="Sun W.H."/>
            <person name="Chen J."/>
            <person name="Chen Y.Q."/>
            <person name="Ai Y."/>
            <person name="Zhai J.W."/>
            <person name="Wu S.S."/>
            <person name="Zhou Z."/>
            <person name="Hsiao Y.Y."/>
            <person name="Wu W.L."/>
            <person name="Chen Y.Y."/>
            <person name="Lin Y.F."/>
            <person name="Hsu J.L."/>
            <person name="Li C.Y."/>
            <person name="Wang Z.W."/>
            <person name="Zhao X."/>
            <person name="Zhong W.Y."/>
            <person name="Ma X.K."/>
            <person name="Ma L."/>
            <person name="Huang J."/>
            <person name="Chen G.Z."/>
            <person name="Huang M.Z."/>
            <person name="Huang L."/>
            <person name="Peng D.H."/>
            <person name="Luo Y.B."/>
            <person name="Zou S.Q."/>
            <person name="Chen S.P."/>
            <person name="Lan S."/>
            <person name="Tsai W.C."/>
            <person name="Van de Peer Y."/>
            <person name="Liu Z.J."/>
        </authorList>
    </citation>
    <scope>NUCLEOTIDE SEQUENCE [LARGE SCALE GENOMIC DNA]</scope>
    <source>
        <strain evidence="4">Lor288</strain>
    </source>
</reference>
<evidence type="ECO:0000313" key="4">
    <source>
        <dbReference type="EMBL" id="KAK8943845.1"/>
    </source>
</evidence>
<dbReference type="Gene3D" id="2.40.70.10">
    <property type="entry name" value="Acid Proteases"/>
    <property type="match status" value="2"/>
</dbReference>
<dbReference type="Pfam" id="PF14541">
    <property type="entry name" value="TAXi_C"/>
    <property type="match status" value="1"/>
</dbReference>
<dbReference type="InterPro" id="IPR032799">
    <property type="entry name" value="TAXi_C"/>
</dbReference>
<gene>
    <name evidence="4" type="primary">ASPG1</name>
    <name evidence="4" type="ORF">KSP40_PGU022463</name>
</gene>
<feature type="signal peptide" evidence="2">
    <location>
        <begin position="1"/>
        <end position="29"/>
    </location>
</feature>
<dbReference type="InterPro" id="IPR021109">
    <property type="entry name" value="Peptidase_aspartic_dom_sf"/>
</dbReference>
<dbReference type="CDD" id="cd05472">
    <property type="entry name" value="cnd41_like"/>
    <property type="match status" value="1"/>
</dbReference>
<comment type="caution">
    <text evidence="4">The sequence shown here is derived from an EMBL/GenBank/DDBJ whole genome shotgun (WGS) entry which is preliminary data.</text>
</comment>
<accession>A0ABR2LLY0</accession>
<dbReference type="Pfam" id="PF14543">
    <property type="entry name" value="TAXi_N"/>
    <property type="match status" value="1"/>
</dbReference>
<evidence type="ECO:0000256" key="2">
    <source>
        <dbReference type="SAM" id="SignalP"/>
    </source>
</evidence>
<name>A0ABR2LLY0_9ASPA</name>
<dbReference type="InterPro" id="IPR032861">
    <property type="entry name" value="TAXi_N"/>
</dbReference>
<organism evidence="4 5">
    <name type="scientific">Platanthera guangdongensis</name>
    <dbReference type="NCBI Taxonomy" id="2320717"/>
    <lineage>
        <taxon>Eukaryota</taxon>
        <taxon>Viridiplantae</taxon>
        <taxon>Streptophyta</taxon>
        <taxon>Embryophyta</taxon>
        <taxon>Tracheophyta</taxon>
        <taxon>Spermatophyta</taxon>
        <taxon>Magnoliopsida</taxon>
        <taxon>Liliopsida</taxon>
        <taxon>Asparagales</taxon>
        <taxon>Orchidaceae</taxon>
        <taxon>Orchidoideae</taxon>
        <taxon>Orchideae</taxon>
        <taxon>Orchidinae</taxon>
        <taxon>Platanthera</taxon>
    </lineage>
</organism>
<feature type="chain" id="PRO_5046812540" evidence="2">
    <location>
        <begin position="30"/>
        <end position="509"/>
    </location>
</feature>